<feature type="transmembrane region" description="Helical" evidence="8">
    <location>
        <begin position="128"/>
        <end position="154"/>
    </location>
</feature>
<evidence type="ECO:0000256" key="4">
    <source>
        <dbReference type="ARBA" id="ARBA00022475"/>
    </source>
</evidence>
<sequence length="233" mass="23995">MRSIWRTLDRGLARDIGLVCLADALVGVSYGAISVSSGFPLWAPMLLSLLVFAGASQFMFVGIVAAGGNPLAAVVAGLLVNARHVPFGFAIGDVLGTRWASRIAGSHLMIDESVAFALAQKDSGRKRAAYWACGAGLFVCWNLGVVLGAFAGTAISDTDAFGLDAAFPAVLLALVLPSLRDRTTRLPVLLGVVAALIATPFLPAGLPVLFALVGVVAGAAAKEPKAREPEGVR</sequence>
<accession>A0A1H8YJY6</accession>
<dbReference type="Proteomes" id="UP000198582">
    <property type="component" value="Unassembled WGS sequence"/>
</dbReference>
<evidence type="ECO:0000256" key="1">
    <source>
        <dbReference type="ARBA" id="ARBA00004651"/>
    </source>
</evidence>
<dbReference type="GO" id="GO:0005886">
    <property type="term" value="C:plasma membrane"/>
    <property type="evidence" value="ECO:0007669"/>
    <property type="project" value="UniProtKB-SubCell"/>
</dbReference>
<dbReference type="AlphaFoldDB" id="A0A1H8YJY6"/>
<reference evidence="9 10" key="1">
    <citation type="submission" date="2016-10" db="EMBL/GenBank/DDBJ databases">
        <authorList>
            <person name="de Groot N.N."/>
        </authorList>
    </citation>
    <scope>NUCLEOTIDE SEQUENCE [LARGE SCALE GENOMIC DNA]</scope>
    <source>
        <strain evidence="9 10">DSM 44993</strain>
    </source>
</reference>
<keyword evidence="4" id="KW-1003">Cell membrane</keyword>
<dbReference type="InterPro" id="IPR011606">
    <property type="entry name" value="Brnchd-chn_aa_trnsp_permease"/>
</dbReference>
<evidence type="ECO:0000256" key="5">
    <source>
        <dbReference type="ARBA" id="ARBA00022692"/>
    </source>
</evidence>
<feature type="transmembrane region" description="Helical" evidence="8">
    <location>
        <begin position="12"/>
        <end position="33"/>
    </location>
</feature>
<name>A0A1H8YJY6_9PSEU</name>
<evidence type="ECO:0000256" key="8">
    <source>
        <dbReference type="SAM" id="Phobius"/>
    </source>
</evidence>
<dbReference type="RefSeq" id="WP_091625758.1">
    <property type="nucleotide sequence ID" value="NZ_FOEF01000020.1"/>
</dbReference>
<protein>
    <submittedName>
        <fullName evidence="9">4-azaleucine resistance probable transporter AzlC</fullName>
    </submittedName>
</protein>
<feature type="transmembrane region" description="Helical" evidence="8">
    <location>
        <begin position="160"/>
        <end position="176"/>
    </location>
</feature>
<evidence type="ECO:0000256" key="6">
    <source>
        <dbReference type="ARBA" id="ARBA00022989"/>
    </source>
</evidence>
<keyword evidence="6 8" id="KW-1133">Transmembrane helix</keyword>
<keyword evidence="7 8" id="KW-0472">Membrane</keyword>
<organism evidence="9 10">
    <name type="scientific">Amycolatopsis saalfeldensis</name>
    <dbReference type="NCBI Taxonomy" id="394193"/>
    <lineage>
        <taxon>Bacteria</taxon>
        <taxon>Bacillati</taxon>
        <taxon>Actinomycetota</taxon>
        <taxon>Actinomycetes</taxon>
        <taxon>Pseudonocardiales</taxon>
        <taxon>Pseudonocardiaceae</taxon>
        <taxon>Amycolatopsis</taxon>
    </lineage>
</organism>
<dbReference type="PANTHER" id="PTHR34979:SF1">
    <property type="entry name" value="INNER MEMBRANE PROTEIN YGAZ"/>
    <property type="match status" value="1"/>
</dbReference>
<dbReference type="PANTHER" id="PTHR34979">
    <property type="entry name" value="INNER MEMBRANE PROTEIN YGAZ"/>
    <property type="match status" value="1"/>
</dbReference>
<dbReference type="Pfam" id="PF03591">
    <property type="entry name" value="AzlC"/>
    <property type="match status" value="1"/>
</dbReference>
<gene>
    <name evidence="9" type="ORF">SAMN04489732_120133</name>
</gene>
<comment type="subcellular location">
    <subcellularLocation>
        <location evidence="1">Cell membrane</location>
        <topology evidence="1">Multi-pass membrane protein</topology>
    </subcellularLocation>
</comment>
<dbReference type="OrthoDB" id="5195391at2"/>
<feature type="transmembrane region" description="Helical" evidence="8">
    <location>
        <begin position="188"/>
        <end position="221"/>
    </location>
</feature>
<evidence type="ECO:0000256" key="3">
    <source>
        <dbReference type="ARBA" id="ARBA00022448"/>
    </source>
</evidence>
<keyword evidence="10" id="KW-1185">Reference proteome</keyword>
<evidence type="ECO:0000256" key="2">
    <source>
        <dbReference type="ARBA" id="ARBA00010735"/>
    </source>
</evidence>
<comment type="similarity">
    <text evidence="2">Belongs to the AzlC family.</text>
</comment>
<keyword evidence="3" id="KW-0813">Transport</keyword>
<evidence type="ECO:0000313" key="9">
    <source>
        <dbReference type="EMBL" id="SEP52466.1"/>
    </source>
</evidence>
<keyword evidence="5 8" id="KW-0812">Transmembrane</keyword>
<evidence type="ECO:0000256" key="7">
    <source>
        <dbReference type="ARBA" id="ARBA00023136"/>
    </source>
</evidence>
<dbReference type="GO" id="GO:1903785">
    <property type="term" value="P:L-valine transmembrane transport"/>
    <property type="evidence" value="ECO:0007669"/>
    <property type="project" value="TreeGrafter"/>
</dbReference>
<evidence type="ECO:0000313" key="10">
    <source>
        <dbReference type="Proteomes" id="UP000198582"/>
    </source>
</evidence>
<proteinExistence type="inferred from homology"/>
<dbReference type="STRING" id="394193.SAMN04489732_120133"/>
<dbReference type="EMBL" id="FOEF01000020">
    <property type="protein sequence ID" value="SEP52466.1"/>
    <property type="molecule type" value="Genomic_DNA"/>
</dbReference>